<evidence type="ECO:0000256" key="1">
    <source>
        <dbReference type="ARBA" id="ARBA00010759"/>
    </source>
</evidence>
<keyword evidence="2" id="KW-0479">Metal-binding</keyword>
<reference evidence="3 4" key="1">
    <citation type="submission" date="2005-11" db="EMBL/GenBank/DDBJ databases">
        <title>The complete genome sequence of Lawsonia intracellularis: the causative agent of proliferative enteropathy.</title>
        <authorList>
            <person name="Kaur K."/>
            <person name="Zhang Q."/>
            <person name="Beckler D."/>
            <person name="Munir S."/>
            <person name="Li L."/>
            <person name="Kinsley K."/>
            <person name="Herron L."/>
            <person name="Peterson A."/>
            <person name="May B."/>
            <person name="Singh S."/>
            <person name="Gebhart C."/>
            <person name="Kapur V."/>
        </authorList>
    </citation>
    <scope>NUCLEOTIDE SEQUENCE [LARGE SCALE GENOMIC DNA]</scope>
    <source>
        <strain evidence="3 4">PHE/MN1-00</strain>
    </source>
</reference>
<evidence type="ECO:0000256" key="2">
    <source>
        <dbReference type="HAMAP-Rule" id="MF_00163"/>
    </source>
</evidence>
<dbReference type="AlphaFoldDB" id="Q1MQA6"/>
<dbReference type="HAMAP" id="MF_00163">
    <property type="entry name" value="Pep_deformylase"/>
    <property type="match status" value="1"/>
</dbReference>
<proteinExistence type="inferred from homology"/>
<evidence type="ECO:0000313" key="4">
    <source>
        <dbReference type="Proteomes" id="UP000002430"/>
    </source>
</evidence>
<protein>
    <recommendedName>
        <fullName evidence="2">Peptide deformylase</fullName>
        <shortName evidence="2">PDF</shortName>
        <ecNumber evidence="2">3.5.1.88</ecNumber>
    </recommendedName>
    <alternativeName>
        <fullName evidence="2">Polypeptide deformylase</fullName>
    </alternativeName>
</protein>
<sequence>MSLKILQYPDISLQKISLEVQDITQDIHNLAKQMVQTMYDANGIGLAAPQVGYLLRLIVVDVSGPEQKSSLLVLINPKITPVIDSGFIEGEEGCLSVPDYRSKVKRHAKVLLDAIDLDSNPVSFEAEGLLSVCLQHEIDHLDGKLFIDRVSYLKRKLYDGRLKKRLLKNAI</sequence>
<gene>
    <name evidence="2 3" type="primary">def</name>
    <name evidence="3" type="ordered locus">LI0767</name>
</gene>
<dbReference type="GO" id="GO:0042586">
    <property type="term" value="F:peptide deformylase activity"/>
    <property type="evidence" value="ECO:0007669"/>
    <property type="project" value="UniProtKB-UniRule"/>
</dbReference>
<dbReference type="CDD" id="cd00487">
    <property type="entry name" value="Pep_deformylase"/>
    <property type="match status" value="1"/>
</dbReference>
<dbReference type="GO" id="GO:0006412">
    <property type="term" value="P:translation"/>
    <property type="evidence" value="ECO:0007669"/>
    <property type="project" value="UniProtKB-UniRule"/>
</dbReference>
<dbReference type="PANTHER" id="PTHR10458">
    <property type="entry name" value="PEPTIDE DEFORMYLASE"/>
    <property type="match status" value="1"/>
</dbReference>
<dbReference type="Pfam" id="PF01327">
    <property type="entry name" value="Pep_deformylase"/>
    <property type="match status" value="1"/>
</dbReference>
<dbReference type="PRINTS" id="PR01576">
    <property type="entry name" value="PDEFORMYLASE"/>
</dbReference>
<evidence type="ECO:0000313" key="3">
    <source>
        <dbReference type="EMBL" id="CAJ54821.1"/>
    </source>
</evidence>
<dbReference type="PIRSF" id="PIRSF004749">
    <property type="entry name" value="Pep_def"/>
    <property type="match status" value="1"/>
</dbReference>
<keyword evidence="2" id="KW-0408">Iron</keyword>
<dbReference type="EC" id="3.5.1.88" evidence="2"/>
<feature type="binding site" evidence="2">
    <location>
        <position position="140"/>
    </location>
    <ligand>
        <name>Fe cation</name>
        <dbReference type="ChEBI" id="CHEBI:24875"/>
    </ligand>
</feature>
<dbReference type="STRING" id="363253.LI0767"/>
<feature type="binding site" evidence="2">
    <location>
        <position position="94"/>
    </location>
    <ligand>
        <name>Fe cation</name>
        <dbReference type="ChEBI" id="CHEBI:24875"/>
    </ligand>
</feature>
<comment type="similarity">
    <text evidence="1 2">Belongs to the polypeptide deformylase family.</text>
</comment>
<keyword evidence="4" id="KW-1185">Reference proteome</keyword>
<dbReference type="GO" id="GO:0046872">
    <property type="term" value="F:metal ion binding"/>
    <property type="evidence" value="ECO:0007669"/>
    <property type="project" value="UniProtKB-KW"/>
</dbReference>
<feature type="binding site" evidence="2">
    <location>
        <position position="136"/>
    </location>
    <ligand>
        <name>Fe cation</name>
        <dbReference type="ChEBI" id="CHEBI:24875"/>
    </ligand>
</feature>
<dbReference type="InterPro" id="IPR023635">
    <property type="entry name" value="Peptide_deformylase"/>
</dbReference>
<dbReference type="PANTHER" id="PTHR10458:SF22">
    <property type="entry name" value="PEPTIDE DEFORMYLASE"/>
    <property type="match status" value="1"/>
</dbReference>
<comment type="catalytic activity">
    <reaction evidence="2">
        <text>N-terminal N-formyl-L-methionyl-[peptide] + H2O = N-terminal L-methionyl-[peptide] + formate</text>
        <dbReference type="Rhea" id="RHEA:24420"/>
        <dbReference type="Rhea" id="RHEA-COMP:10639"/>
        <dbReference type="Rhea" id="RHEA-COMP:10640"/>
        <dbReference type="ChEBI" id="CHEBI:15377"/>
        <dbReference type="ChEBI" id="CHEBI:15740"/>
        <dbReference type="ChEBI" id="CHEBI:49298"/>
        <dbReference type="ChEBI" id="CHEBI:64731"/>
        <dbReference type="EC" id="3.5.1.88"/>
    </reaction>
</comment>
<dbReference type="Gene3D" id="3.90.45.10">
    <property type="entry name" value="Peptide deformylase"/>
    <property type="match status" value="1"/>
</dbReference>
<dbReference type="SUPFAM" id="SSF56420">
    <property type="entry name" value="Peptide deformylase"/>
    <property type="match status" value="1"/>
</dbReference>
<dbReference type="OrthoDB" id="9804313at2"/>
<accession>Q1MQA6</accession>
<dbReference type="NCBIfam" id="NF001159">
    <property type="entry name" value="PRK00150.1-3"/>
    <property type="match status" value="1"/>
</dbReference>
<dbReference type="InterPro" id="IPR036821">
    <property type="entry name" value="Peptide_deformylase_sf"/>
</dbReference>
<dbReference type="Proteomes" id="UP000002430">
    <property type="component" value="Chromosome"/>
</dbReference>
<dbReference type="HOGENOM" id="CLU_061901_2_0_7"/>
<dbReference type="KEGG" id="lip:LI0767"/>
<dbReference type="EMBL" id="AM180252">
    <property type="protein sequence ID" value="CAJ54821.1"/>
    <property type="molecule type" value="Genomic_DNA"/>
</dbReference>
<feature type="active site" evidence="2">
    <location>
        <position position="137"/>
    </location>
</feature>
<dbReference type="NCBIfam" id="TIGR00079">
    <property type="entry name" value="pept_deformyl"/>
    <property type="match status" value="1"/>
</dbReference>
<dbReference type="eggNOG" id="COG0242">
    <property type="taxonomic scope" value="Bacteria"/>
</dbReference>
<comment type="function">
    <text evidence="2">Removes the formyl group from the N-terminal Met of newly synthesized proteins. Requires at least a dipeptide for an efficient rate of reaction. N-terminal L-methionine is a prerequisite for activity but the enzyme has broad specificity at other positions.</text>
</comment>
<comment type="cofactor">
    <cofactor evidence="2">
        <name>Fe(2+)</name>
        <dbReference type="ChEBI" id="CHEBI:29033"/>
    </cofactor>
    <text evidence="2">Binds 1 Fe(2+) ion.</text>
</comment>
<keyword evidence="2" id="KW-0378">Hydrolase</keyword>
<organism evidence="3 4">
    <name type="scientific">Lawsonia intracellularis (strain PHE/MN1-00)</name>
    <dbReference type="NCBI Taxonomy" id="363253"/>
    <lineage>
        <taxon>Bacteria</taxon>
        <taxon>Pseudomonadati</taxon>
        <taxon>Thermodesulfobacteriota</taxon>
        <taxon>Desulfovibrionia</taxon>
        <taxon>Desulfovibrionales</taxon>
        <taxon>Desulfovibrionaceae</taxon>
        <taxon>Lawsonia</taxon>
    </lineage>
</organism>
<name>Q1MQA6_LAWIP</name>
<dbReference type="RefSeq" id="WP_011526850.1">
    <property type="nucleotide sequence ID" value="NC_008011.1"/>
</dbReference>
<keyword evidence="2" id="KW-0648">Protein biosynthesis</keyword>